<evidence type="ECO:0000313" key="1">
    <source>
        <dbReference type="EMBL" id="OGN08025.1"/>
    </source>
</evidence>
<sequence length="280" mass="32313">MQSHGQRHEPRFVPFPKVNGDLDGLQKILFAGISAEYNMRLSPCIRGEFRKKGVYFRATGNKIWTNLRPSAGNDSLFFEAVELPTTEDDRKMYSLAVRVMTATNDFVFTSLDSLKVREFHQNEISRLLHCEVNGASNEGLVRALYEAKDSARSPYLRMELQRMASWLTNGRFLRILGEDSHHYLMVEEFTSSPGDRLDIFINWYRQDDDYKGRVGKLQVEHKSDNLFTVRIMDLGDGDKLPECAIKAGYKIQGWYPKETVIRPDKLEYSCVQGEHSNTHF</sequence>
<reference evidence="1 2" key="1">
    <citation type="journal article" date="2016" name="Nat. Commun.">
        <title>Thousands of microbial genomes shed light on interconnected biogeochemical processes in an aquifer system.</title>
        <authorList>
            <person name="Anantharaman K."/>
            <person name="Brown C.T."/>
            <person name="Hug L.A."/>
            <person name="Sharon I."/>
            <person name="Castelle C.J."/>
            <person name="Probst A.J."/>
            <person name="Thomas B.C."/>
            <person name="Singh A."/>
            <person name="Wilkins M.J."/>
            <person name="Karaoz U."/>
            <person name="Brodie E.L."/>
            <person name="Williams K.H."/>
            <person name="Hubbard S.S."/>
            <person name="Banfield J.F."/>
        </authorList>
    </citation>
    <scope>NUCLEOTIDE SEQUENCE [LARGE SCALE GENOMIC DNA]</scope>
</reference>
<dbReference type="EMBL" id="MGJL01000012">
    <property type="protein sequence ID" value="OGN08025.1"/>
    <property type="molecule type" value="Genomic_DNA"/>
</dbReference>
<comment type="caution">
    <text evidence="1">The sequence shown here is derived from an EMBL/GenBank/DDBJ whole genome shotgun (WGS) entry which is preliminary data.</text>
</comment>
<proteinExistence type="predicted"/>
<organism evidence="1 2">
    <name type="scientific">Candidatus Yanofskybacteria bacterium RIFCSPHIGHO2_01_FULL_45_42</name>
    <dbReference type="NCBI Taxonomy" id="1802671"/>
    <lineage>
        <taxon>Bacteria</taxon>
        <taxon>Candidatus Yanofskyibacteriota</taxon>
    </lineage>
</organism>
<evidence type="ECO:0000313" key="2">
    <source>
        <dbReference type="Proteomes" id="UP000178023"/>
    </source>
</evidence>
<dbReference type="AlphaFoldDB" id="A0A1F8F4F5"/>
<accession>A0A1F8F4F5</accession>
<protein>
    <submittedName>
        <fullName evidence="1">Uncharacterized protein</fullName>
    </submittedName>
</protein>
<dbReference type="Proteomes" id="UP000178023">
    <property type="component" value="Unassembled WGS sequence"/>
</dbReference>
<gene>
    <name evidence="1" type="ORF">A2750_00960</name>
</gene>
<name>A0A1F8F4F5_9BACT</name>